<keyword evidence="3" id="KW-1185">Reference proteome</keyword>
<dbReference type="Proteomes" id="UP001303899">
    <property type="component" value="Unassembled WGS sequence"/>
</dbReference>
<proteinExistence type="inferred from homology"/>
<name>A0ABU5S6K6_9BACT</name>
<reference evidence="2 3" key="1">
    <citation type="submission" date="2023-12" db="EMBL/GenBank/DDBJ databases">
        <title>Novel species of the genus Arcicella isolated from rivers.</title>
        <authorList>
            <person name="Lu H."/>
        </authorList>
    </citation>
    <scope>NUCLEOTIDE SEQUENCE [LARGE SCALE GENOMIC DNA]</scope>
    <source>
        <strain evidence="2 3">DC2W</strain>
    </source>
</reference>
<dbReference type="RefSeq" id="WP_323697422.1">
    <property type="nucleotide sequence ID" value="NZ_JAYGIL010000018.1"/>
</dbReference>
<dbReference type="InterPro" id="IPR051683">
    <property type="entry name" value="Enoyl-CoA_Hydratase/Isomerase"/>
</dbReference>
<protein>
    <submittedName>
        <fullName evidence="2">Enoyl-CoA hydratase/isomerase family protein</fullName>
    </submittedName>
</protein>
<comment type="similarity">
    <text evidence="1">Belongs to the enoyl-CoA hydratase/isomerase family.</text>
</comment>
<dbReference type="PANTHER" id="PTHR42964:SF1">
    <property type="entry name" value="POLYKETIDE BIOSYNTHESIS ENOYL-COA HYDRATASE PKSH-RELATED"/>
    <property type="match status" value="1"/>
</dbReference>
<dbReference type="EMBL" id="JAYGIL010000018">
    <property type="protein sequence ID" value="MEA5404128.1"/>
    <property type="molecule type" value="Genomic_DNA"/>
</dbReference>
<comment type="caution">
    <text evidence="2">The sequence shown here is derived from an EMBL/GenBank/DDBJ whole genome shotgun (WGS) entry which is preliminary data.</text>
</comment>
<evidence type="ECO:0000313" key="3">
    <source>
        <dbReference type="Proteomes" id="UP001303899"/>
    </source>
</evidence>
<evidence type="ECO:0000313" key="2">
    <source>
        <dbReference type="EMBL" id="MEA5404128.1"/>
    </source>
</evidence>
<dbReference type="InterPro" id="IPR001753">
    <property type="entry name" value="Enoyl-CoA_hydra/iso"/>
</dbReference>
<evidence type="ECO:0000256" key="1">
    <source>
        <dbReference type="ARBA" id="ARBA00005254"/>
    </source>
</evidence>
<dbReference type="CDD" id="cd06558">
    <property type="entry name" value="crotonase-like"/>
    <property type="match status" value="1"/>
</dbReference>
<dbReference type="PANTHER" id="PTHR42964">
    <property type="entry name" value="ENOYL-COA HYDRATASE"/>
    <property type="match status" value="1"/>
</dbReference>
<dbReference type="Pfam" id="PF00378">
    <property type="entry name" value="ECH_1"/>
    <property type="match status" value="1"/>
</dbReference>
<dbReference type="Gene3D" id="3.90.226.10">
    <property type="entry name" value="2-enoyl-CoA Hydratase, Chain A, domain 1"/>
    <property type="match status" value="1"/>
</dbReference>
<organism evidence="2 3">
    <name type="scientific">Arcicella gelida</name>
    <dbReference type="NCBI Taxonomy" id="2984195"/>
    <lineage>
        <taxon>Bacteria</taxon>
        <taxon>Pseudomonadati</taxon>
        <taxon>Bacteroidota</taxon>
        <taxon>Cytophagia</taxon>
        <taxon>Cytophagales</taxon>
        <taxon>Flectobacillaceae</taxon>
        <taxon>Arcicella</taxon>
    </lineage>
</organism>
<dbReference type="InterPro" id="IPR029045">
    <property type="entry name" value="ClpP/crotonase-like_dom_sf"/>
</dbReference>
<accession>A0ABU5S6K6</accession>
<gene>
    <name evidence="2" type="ORF">VB776_14450</name>
</gene>
<dbReference type="SUPFAM" id="SSF52096">
    <property type="entry name" value="ClpP/crotonase"/>
    <property type="match status" value="1"/>
</dbReference>
<sequence length="258" mass="28452">MQDTERYIIRLERLDGGIVKLVFGNPPVNAMSIVLLEELAMTIEKLGEQEEVQIIILQSEGDRTFCSGADFTELMAIDDINSGKIFFSGFAKVINSCRKSSKIILGRVQGKAIGGGVGLAAATDYCFATQFAAIKLSELSIGIIPAVIEPAVERKIGLSSFSILALKATEFFSADWAKEKGLYMEIFETANEMDEAVLSLARSLSKYNPEALKELKRILWKNTDHWDTLLLERAEISGKLVLSNFTKETLQAFKAKNG</sequence>